<evidence type="ECO:0000313" key="2">
    <source>
        <dbReference type="EMBL" id="PIK58215.1"/>
    </source>
</evidence>
<organism evidence="2 3">
    <name type="scientific">Stichopus japonicus</name>
    <name type="common">Sea cucumber</name>
    <dbReference type="NCBI Taxonomy" id="307972"/>
    <lineage>
        <taxon>Eukaryota</taxon>
        <taxon>Metazoa</taxon>
        <taxon>Echinodermata</taxon>
        <taxon>Eleutherozoa</taxon>
        <taxon>Echinozoa</taxon>
        <taxon>Holothuroidea</taxon>
        <taxon>Aspidochirotacea</taxon>
        <taxon>Aspidochirotida</taxon>
        <taxon>Stichopodidae</taxon>
        <taxon>Apostichopus</taxon>
    </lineage>
</organism>
<dbReference type="SUPFAM" id="SSF52540">
    <property type="entry name" value="P-loop containing nucleoside triphosphate hydrolases"/>
    <property type="match status" value="1"/>
</dbReference>
<evidence type="ECO:0000313" key="3">
    <source>
        <dbReference type="Proteomes" id="UP000230750"/>
    </source>
</evidence>
<dbReference type="GO" id="GO:0008146">
    <property type="term" value="F:sulfotransferase activity"/>
    <property type="evidence" value="ECO:0007669"/>
    <property type="project" value="InterPro"/>
</dbReference>
<dbReference type="OrthoDB" id="205623at2759"/>
<gene>
    <name evidence="2" type="ORF">BSL78_04866</name>
</gene>
<dbReference type="InterPro" id="IPR027417">
    <property type="entry name" value="P-loop_NTPase"/>
</dbReference>
<evidence type="ECO:0000259" key="1">
    <source>
        <dbReference type="Pfam" id="PF00685"/>
    </source>
</evidence>
<keyword evidence="2" id="KW-0808">Transferase</keyword>
<dbReference type="InterPro" id="IPR000863">
    <property type="entry name" value="Sulfotransferase_dom"/>
</dbReference>
<reference evidence="2 3" key="1">
    <citation type="journal article" date="2017" name="PLoS Biol.">
        <title>The sea cucumber genome provides insights into morphological evolution and visceral regeneration.</title>
        <authorList>
            <person name="Zhang X."/>
            <person name="Sun L."/>
            <person name="Yuan J."/>
            <person name="Sun Y."/>
            <person name="Gao Y."/>
            <person name="Zhang L."/>
            <person name="Li S."/>
            <person name="Dai H."/>
            <person name="Hamel J.F."/>
            <person name="Liu C."/>
            <person name="Yu Y."/>
            <person name="Liu S."/>
            <person name="Lin W."/>
            <person name="Guo K."/>
            <person name="Jin S."/>
            <person name="Xu P."/>
            <person name="Storey K.B."/>
            <person name="Huan P."/>
            <person name="Zhang T."/>
            <person name="Zhou Y."/>
            <person name="Zhang J."/>
            <person name="Lin C."/>
            <person name="Li X."/>
            <person name="Xing L."/>
            <person name="Huo D."/>
            <person name="Sun M."/>
            <person name="Wang L."/>
            <person name="Mercier A."/>
            <person name="Li F."/>
            <person name="Yang H."/>
            <person name="Xiang J."/>
        </authorList>
    </citation>
    <scope>NUCLEOTIDE SEQUENCE [LARGE SCALE GENOMIC DNA]</scope>
    <source>
        <strain evidence="2">Shaxun</strain>
        <tissue evidence="2">Muscle</tissue>
    </source>
</reference>
<dbReference type="Proteomes" id="UP000230750">
    <property type="component" value="Unassembled WGS sequence"/>
</dbReference>
<dbReference type="EMBL" id="MRZV01000119">
    <property type="protein sequence ID" value="PIK58215.1"/>
    <property type="molecule type" value="Genomic_DNA"/>
</dbReference>
<accession>A0A2G8LDD0</accession>
<feature type="domain" description="Sulfotransferase" evidence="1">
    <location>
        <begin position="45"/>
        <end position="91"/>
    </location>
</feature>
<dbReference type="AlphaFoldDB" id="A0A2G8LDD0"/>
<protein>
    <submittedName>
        <fullName evidence="2">Putative sulfotransferase 1C4-like</fullName>
    </submittedName>
</protein>
<sequence length="146" mass="16927">MSKHIPFRLAPEIRKRVTITADGDLLSKGTPNKFLDDIKNFEVRPTDVFVITWPRSGTTWTQYIVSQIVHGQEFTDKHNINRINYYIEMQISTVDSPEACNLLPTPHPPPSLALFICNHMDYYSRYTSLICRQTTGRNIQNGREWS</sequence>
<dbReference type="Gene3D" id="3.40.50.300">
    <property type="entry name" value="P-loop containing nucleotide triphosphate hydrolases"/>
    <property type="match status" value="1"/>
</dbReference>
<comment type="caution">
    <text evidence="2">The sequence shown here is derived from an EMBL/GenBank/DDBJ whole genome shotgun (WGS) entry which is preliminary data.</text>
</comment>
<dbReference type="Pfam" id="PF00685">
    <property type="entry name" value="Sulfotransfer_1"/>
    <property type="match status" value="1"/>
</dbReference>
<keyword evidence="3" id="KW-1185">Reference proteome</keyword>
<name>A0A2G8LDD0_STIJA</name>
<proteinExistence type="predicted"/>